<evidence type="ECO:0000259" key="11">
    <source>
        <dbReference type="PROSITE" id="PS50089"/>
    </source>
</evidence>
<evidence type="ECO:0000256" key="3">
    <source>
        <dbReference type="ARBA" id="ARBA00022679"/>
    </source>
</evidence>
<dbReference type="Gene3D" id="3.30.40.10">
    <property type="entry name" value="Zinc/RING finger domain, C3HC4 (zinc finger)"/>
    <property type="match status" value="1"/>
</dbReference>
<dbReference type="Proteomes" id="UP000241818">
    <property type="component" value="Unassembled WGS sequence"/>
</dbReference>
<dbReference type="CDD" id="cd20336">
    <property type="entry name" value="Rcat_RBR"/>
    <property type="match status" value="1"/>
</dbReference>
<feature type="domain" description="RING-type" evidence="12">
    <location>
        <begin position="223"/>
        <end position="435"/>
    </location>
</feature>
<protein>
    <recommendedName>
        <fullName evidence="2">RBR-type E3 ubiquitin transferase</fullName>
        <ecNumber evidence="2">2.3.2.31</ecNumber>
    </recommendedName>
</protein>
<feature type="compositionally biased region" description="Low complexity" evidence="10">
    <location>
        <begin position="195"/>
        <end position="206"/>
    </location>
</feature>
<dbReference type="Pfam" id="PF01485">
    <property type="entry name" value="IBR"/>
    <property type="match status" value="1"/>
</dbReference>
<name>A0A2T3AVV3_AMORE</name>
<dbReference type="GO" id="GO:0061630">
    <property type="term" value="F:ubiquitin protein ligase activity"/>
    <property type="evidence" value="ECO:0007669"/>
    <property type="project" value="UniProtKB-EC"/>
</dbReference>
<dbReference type="SMART" id="SM00647">
    <property type="entry name" value="IBR"/>
    <property type="match status" value="2"/>
</dbReference>
<evidence type="ECO:0000259" key="12">
    <source>
        <dbReference type="PROSITE" id="PS51873"/>
    </source>
</evidence>
<dbReference type="InterPro" id="IPR002867">
    <property type="entry name" value="IBR_dom"/>
</dbReference>
<dbReference type="GO" id="GO:0008270">
    <property type="term" value="F:zinc ion binding"/>
    <property type="evidence" value="ECO:0007669"/>
    <property type="project" value="UniProtKB-KW"/>
</dbReference>
<feature type="region of interest" description="Disordered" evidence="10">
    <location>
        <begin position="461"/>
        <end position="495"/>
    </location>
</feature>
<keyword evidence="5" id="KW-0677">Repeat</keyword>
<dbReference type="PROSITE" id="PS51873">
    <property type="entry name" value="TRIAD"/>
    <property type="match status" value="1"/>
</dbReference>
<feature type="region of interest" description="Disordered" evidence="10">
    <location>
        <begin position="74"/>
        <end position="218"/>
    </location>
</feature>
<evidence type="ECO:0000256" key="5">
    <source>
        <dbReference type="ARBA" id="ARBA00022737"/>
    </source>
</evidence>
<dbReference type="Gene3D" id="1.20.120.1750">
    <property type="match status" value="1"/>
</dbReference>
<keyword evidence="7" id="KW-0833">Ubl conjugation pathway</keyword>
<feature type="compositionally biased region" description="Acidic residues" evidence="10">
    <location>
        <begin position="485"/>
        <end position="495"/>
    </location>
</feature>
<dbReference type="InParanoid" id="A0A2T3AVV3"/>
<evidence type="ECO:0000313" key="14">
    <source>
        <dbReference type="Proteomes" id="UP000241818"/>
    </source>
</evidence>
<dbReference type="RefSeq" id="XP_024718789.1">
    <property type="nucleotide sequence ID" value="XM_024865716.1"/>
</dbReference>
<dbReference type="PROSITE" id="PS50089">
    <property type="entry name" value="ZF_RING_2"/>
    <property type="match status" value="1"/>
</dbReference>
<evidence type="ECO:0000256" key="9">
    <source>
        <dbReference type="PROSITE-ProRule" id="PRU00175"/>
    </source>
</evidence>
<dbReference type="Pfam" id="PF26200">
    <property type="entry name" value="Rcat_RNF216"/>
    <property type="match status" value="1"/>
</dbReference>
<dbReference type="SUPFAM" id="SSF57850">
    <property type="entry name" value="RING/U-box"/>
    <property type="match status" value="3"/>
</dbReference>
<evidence type="ECO:0000256" key="10">
    <source>
        <dbReference type="SAM" id="MobiDB-lite"/>
    </source>
</evidence>
<dbReference type="PANTHER" id="PTHR11685">
    <property type="entry name" value="RBR FAMILY RING FINGER AND IBR DOMAIN-CONTAINING"/>
    <property type="match status" value="1"/>
</dbReference>
<feature type="domain" description="RING-type" evidence="11">
    <location>
        <begin position="227"/>
        <end position="280"/>
    </location>
</feature>
<feature type="compositionally biased region" description="Polar residues" evidence="10">
    <location>
        <begin position="106"/>
        <end position="116"/>
    </location>
</feature>
<dbReference type="InterPro" id="IPR001841">
    <property type="entry name" value="Znf_RING"/>
</dbReference>
<evidence type="ECO:0000256" key="6">
    <source>
        <dbReference type="ARBA" id="ARBA00022771"/>
    </source>
</evidence>
<dbReference type="InterPro" id="IPR013083">
    <property type="entry name" value="Znf_RING/FYVE/PHD"/>
</dbReference>
<evidence type="ECO:0000256" key="1">
    <source>
        <dbReference type="ARBA" id="ARBA00001798"/>
    </source>
</evidence>
<gene>
    <name evidence="13" type="ORF">M430DRAFT_277728</name>
</gene>
<feature type="compositionally biased region" description="Acidic residues" evidence="10">
    <location>
        <begin position="148"/>
        <end position="162"/>
    </location>
</feature>
<evidence type="ECO:0000313" key="13">
    <source>
        <dbReference type="EMBL" id="PSS12798.1"/>
    </source>
</evidence>
<dbReference type="InterPro" id="IPR044066">
    <property type="entry name" value="TRIAD_supradom"/>
</dbReference>
<keyword evidence="6 9" id="KW-0863">Zinc-finger</keyword>
<organism evidence="13 14">
    <name type="scientific">Amorphotheca resinae ATCC 22711</name>
    <dbReference type="NCBI Taxonomy" id="857342"/>
    <lineage>
        <taxon>Eukaryota</taxon>
        <taxon>Fungi</taxon>
        <taxon>Dikarya</taxon>
        <taxon>Ascomycota</taxon>
        <taxon>Pezizomycotina</taxon>
        <taxon>Leotiomycetes</taxon>
        <taxon>Helotiales</taxon>
        <taxon>Amorphothecaceae</taxon>
        <taxon>Amorphotheca</taxon>
    </lineage>
</organism>
<feature type="compositionally biased region" description="Acidic residues" evidence="10">
    <location>
        <begin position="74"/>
        <end position="90"/>
    </location>
</feature>
<proteinExistence type="predicted"/>
<dbReference type="STRING" id="857342.A0A2T3AVV3"/>
<dbReference type="EMBL" id="KZ679014">
    <property type="protein sequence ID" value="PSS12798.1"/>
    <property type="molecule type" value="Genomic_DNA"/>
</dbReference>
<keyword evidence="3" id="KW-0808">Transferase</keyword>
<comment type="catalytic activity">
    <reaction evidence="1">
        <text>[E2 ubiquitin-conjugating enzyme]-S-ubiquitinyl-L-cysteine + [acceptor protein]-L-lysine = [E2 ubiquitin-conjugating enzyme]-L-cysteine + [acceptor protein]-N(6)-ubiquitinyl-L-lysine.</text>
        <dbReference type="EC" id="2.3.2.31"/>
    </reaction>
</comment>
<sequence length="495" mass="54783">MSSSSPTTPEVTVFGLTFEQHDTRLMQEVLVSFERLPSQHDDRVALWSALLSLVRDADANEIEIIRSWYAQSDEDEDASYNADDDGEASEDSTPGDTDEADGQIDGDTNMSVTNNDADSELDEEGKEYYSRNYSDNSSNSSGSTDSNMDLDEATPGDADEADGQIGGDTNMGVTNNEADSELDEEGKEYYSRNYSDSSSDSSGSTDSDMDLDEGTPGSISRKHKRVCVVCRDKRHSTEFPSTKITSTCEHPATICLECLGNYIKVSVDGGAISHIQCPVCAEKLSHGDIKKYASEKIFERYEYLVSRKSMPATYVMCLSPNCNSGQLPAEGEVMMVCNACQFKTCTFHKLPWHKGMTCAEFDALESQVDRLMEEEATAKLLAKISKICPSCKQCITKDHGCDHIECVCGEEWCWVCLAPWNSGHRYGGTVHARTCIYHPESIAASQPNPFRQDTQRLTELMRGGPLSETLQRARAERRARFQVQSDDDDDGDSEE</sequence>
<keyword evidence="14" id="KW-1185">Reference proteome</keyword>
<dbReference type="GeneID" id="36573797"/>
<dbReference type="OrthoDB" id="1431934at2759"/>
<evidence type="ECO:0000256" key="4">
    <source>
        <dbReference type="ARBA" id="ARBA00022723"/>
    </source>
</evidence>
<accession>A0A2T3AVV3</accession>
<dbReference type="AlphaFoldDB" id="A0A2T3AVV3"/>
<dbReference type="CDD" id="cd20335">
    <property type="entry name" value="BRcat_RBR"/>
    <property type="match status" value="1"/>
</dbReference>
<dbReference type="GO" id="GO:0016567">
    <property type="term" value="P:protein ubiquitination"/>
    <property type="evidence" value="ECO:0007669"/>
    <property type="project" value="InterPro"/>
</dbReference>
<evidence type="ECO:0000256" key="7">
    <source>
        <dbReference type="ARBA" id="ARBA00022786"/>
    </source>
</evidence>
<keyword evidence="4" id="KW-0479">Metal-binding</keyword>
<keyword evidence="8" id="KW-0862">Zinc</keyword>
<dbReference type="InterPro" id="IPR031127">
    <property type="entry name" value="E3_UB_ligase_RBR"/>
</dbReference>
<evidence type="ECO:0000256" key="2">
    <source>
        <dbReference type="ARBA" id="ARBA00012251"/>
    </source>
</evidence>
<dbReference type="EC" id="2.3.2.31" evidence="2"/>
<reference evidence="13 14" key="1">
    <citation type="journal article" date="2018" name="New Phytol.">
        <title>Comparative genomics and transcriptomics depict ericoid mycorrhizal fungi as versatile saprotrophs and plant mutualists.</title>
        <authorList>
            <person name="Martino E."/>
            <person name="Morin E."/>
            <person name="Grelet G.A."/>
            <person name="Kuo A."/>
            <person name="Kohler A."/>
            <person name="Daghino S."/>
            <person name="Barry K.W."/>
            <person name="Cichocki N."/>
            <person name="Clum A."/>
            <person name="Dockter R.B."/>
            <person name="Hainaut M."/>
            <person name="Kuo R.C."/>
            <person name="LaButti K."/>
            <person name="Lindahl B.D."/>
            <person name="Lindquist E.A."/>
            <person name="Lipzen A."/>
            <person name="Khouja H.R."/>
            <person name="Magnuson J."/>
            <person name="Murat C."/>
            <person name="Ohm R.A."/>
            <person name="Singer S.W."/>
            <person name="Spatafora J.W."/>
            <person name="Wang M."/>
            <person name="Veneault-Fourrey C."/>
            <person name="Henrissat B."/>
            <person name="Grigoriev I.V."/>
            <person name="Martin F.M."/>
            <person name="Perotto S."/>
        </authorList>
    </citation>
    <scope>NUCLEOTIDE SEQUENCE [LARGE SCALE GENOMIC DNA]</scope>
    <source>
        <strain evidence="13 14">ATCC 22711</strain>
    </source>
</reference>
<feature type="compositionally biased region" description="Low complexity" evidence="10">
    <location>
        <begin position="130"/>
        <end position="147"/>
    </location>
</feature>
<evidence type="ECO:0000256" key="8">
    <source>
        <dbReference type="ARBA" id="ARBA00022833"/>
    </source>
</evidence>